<dbReference type="KEGG" id="maes:Ga0123461_1502"/>
<name>A0A2K8L6P7_MARES</name>
<dbReference type="EMBL" id="CP018799">
    <property type="protein sequence ID" value="ATX79916.1"/>
    <property type="molecule type" value="Genomic_DNA"/>
</dbReference>
<dbReference type="PROSITE" id="PS51257">
    <property type="entry name" value="PROKAR_LIPOPROTEIN"/>
    <property type="match status" value="1"/>
</dbReference>
<gene>
    <name evidence="3" type="ORF">Ga0123461_1502</name>
</gene>
<proteinExistence type="predicted"/>
<dbReference type="AlphaFoldDB" id="A0A2K8L6P7"/>
<feature type="chain" id="PRO_5014797690" description="Lipoprotein" evidence="2">
    <location>
        <begin position="24"/>
        <end position="89"/>
    </location>
</feature>
<evidence type="ECO:0008006" key="5">
    <source>
        <dbReference type="Google" id="ProtNLM"/>
    </source>
</evidence>
<keyword evidence="2" id="KW-0732">Signal</keyword>
<dbReference type="Proteomes" id="UP000231701">
    <property type="component" value="Chromosome"/>
</dbReference>
<reference evidence="3 4" key="1">
    <citation type="submission" date="2016-12" db="EMBL/GenBank/DDBJ databases">
        <title>Isolation and genomic insights into novel planktonic Zetaproteobacteria from stratified waters of the Chesapeake Bay.</title>
        <authorList>
            <person name="McAllister S.M."/>
            <person name="Kato S."/>
            <person name="Chan C.S."/>
            <person name="Chiu B.K."/>
            <person name="Field E.K."/>
        </authorList>
    </citation>
    <scope>NUCLEOTIDE SEQUENCE [LARGE SCALE GENOMIC DNA]</scope>
    <source>
        <strain evidence="3 4">CP-5</strain>
    </source>
</reference>
<protein>
    <recommendedName>
        <fullName evidence="5">Lipoprotein</fullName>
    </recommendedName>
</protein>
<feature type="region of interest" description="Disordered" evidence="1">
    <location>
        <begin position="46"/>
        <end position="89"/>
    </location>
</feature>
<sequence length="89" mass="9297">MAIKQLFLITAAMALLVAGCAHTGPEPMQSDFGNSVKTNIARQTINPDAGREQMPPATLDGQAAEKALQATRESAAEASTESLLDDVAQ</sequence>
<evidence type="ECO:0000313" key="3">
    <source>
        <dbReference type="EMBL" id="ATX79916.1"/>
    </source>
</evidence>
<keyword evidence="4" id="KW-1185">Reference proteome</keyword>
<organism evidence="3 4">
    <name type="scientific">Mariprofundus aestuarium</name>
    <dbReference type="NCBI Taxonomy" id="1921086"/>
    <lineage>
        <taxon>Bacteria</taxon>
        <taxon>Pseudomonadati</taxon>
        <taxon>Pseudomonadota</taxon>
        <taxon>Candidatius Mariprofundia</taxon>
        <taxon>Mariprofundales</taxon>
        <taxon>Mariprofundaceae</taxon>
        <taxon>Mariprofundus</taxon>
    </lineage>
</organism>
<evidence type="ECO:0000313" key="4">
    <source>
        <dbReference type="Proteomes" id="UP000231701"/>
    </source>
</evidence>
<feature type="signal peptide" evidence="2">
    <location>
        <begin position="1"/>
        <end position="23"/>
    </location>
</feature>
<evidence type="ECO:0000256" key="1">
    <source>
        <dbReference type="SAM" id="MobiDB-lite"/>
    </source>
</evidence>
<evidence type="ECO:0000256" key="2">
    <source>
        <dbReference type="SAM" id="SignalP"/>
    </source>
</evidence>
<accession>A0A2K8L6P7</accession>
<dbReference type="OrthoDB" id="8537668at2"/>
<dbReference type="RefSeq" id="WP_100277748.1">
    <property type="nucleotide sequence ID" value="NZ_CP018799.1"/>
</dbReference>